<name>A0A517TAZ2_9PLAN</name>
<protein>
    <submittedName>
        <fullName evidence="4">Swarming motility protein YbiA</fullName>
    </submittedName>
</protein>
<dbReference type="Gene3D" id="1.10.357.40">
    <property type="entry name" value="YbiA-like"/>
    <property type="match status" value="1"/>
</dbReference>
<dbReference type="AlphaFoldDB" id="A0A517TAZ2"/>
<organism evidence="4 5">
    <name type="scientific">Calycomorphotria hydatis</name>
    <dbReference type="NCBI Taxonomy" id="2528027"/>
    <lineage>
        <taxon>Bacteria</taxon>
        <taxon>Pseudomonadati</taxon>
        <taxon>Planctomycetota</taxon>
        <taxon>Planctomycetia</taxon>
        <taxon>Planctomycetales</taxon>
        <taxon>Planctomycetaceae</taxon>
        <taxon>Calycomorphotria</taxon>
    </lineage>
</organism>
<reference evidence="4 5" key="1">
    <citation type="submission" date="2019-02" db="EMBL/GenBank/DDBJ databases">
        <title>Deep-cultivation of Planctomycetes and their phenomic and genomic characterization uncovers novel biology.</title>
        <authorList>
            <person name="Wiegand S."/>
            <person name="Jogler M."/>
            <person name="Boedeker C."/>
            <person name="Pinto D."/>
            <person name="Vollmers J."/>
            <person name="Rivas-Marin E."/>
            <person name="Kohn T."/>
            <person name="Peeters S.H."/>
            <person name="Heuer A."/>
            <person name="Rast P."/>
            <person name="Oberbeckmann S."/>
            <person name="Bunk B."/>
            <person name="Jeske O."/>
            <person name="Meyerdierks A."/>
            <person name="Storesund J.E."/>
            <person name="Kallscheuer N."/>
            <person name="Luecker S."/>
            <person name="Lage O.M."/>
            <person name="Pohl T."/>
            <person name="Merkel B.J."/>
            <person name="Hornburger P."/>
            <person name="Mueller R.-W."/>
            <person name="Bruemmer F."/>
            <person name="Labrenz M."/>
            <person name="Spormann A.M."/>
            <person name="Op den Camp H."/>
            <person name="Overmann J."/>
            <person name="Amann R."/>
            <person name="Jetten M.S.M."/>
            <person name="Mascher T."/>
            <person name="Medema M.H."/>
            <person name="Devos D.P."/>
            <person name="Kaster A.-K."/>
            <person name="Ovreas L."/>
            <person name="Rohde M."/>
            <person name="Galperin M.Y."/>
            <person name="Jogler C."/>
        </authorList>
    </citation>
    <scope>NUCLEOTIDE SEQUENCE [LARGE SCALE GENOMIC DNA]</scope>
    <source>
        <strain evidence="4 5">V22</strain>
    </source>
</reference>
<evidence type="ECO:0000256" key="1">
    <source>
        <dbReference type="ARBA" id="ARBA00000022"/>
    </source>
</evidence>
<comment type="catalytic activity">
    <reaction evidence="2">
        <text>2,5-diamino-6-hydroxy-4-(5-phosphoribosylamino)-pyrimidine + H2O = 2,5,6-triamino-4-hydroxypyrimidine + D-ribose 5-phosphate</text>
        <dbReference type="Rhea" id="RHEA:23436"/>
        <dbReference type="ChEBI" id="CHEBI:15377"/>
        <dbReference type="ChEBI" id="CHEBI:58614"/>
        <dbReference type="ChEBI" id="CHEBI:78346"/>
        <dbReference type="ChEBI" id="CHEBI:137796"/>
    </reaction>
</comment>
<accession>A0A517TAZ2</accession>
<dbReference type="Pfam" id="PF08719">
    <property type="entry name" value="NADAR"/>
    <property type="match status" value="1"/>
</dbReference>
<sequence>MLSLDSLRQQCAAGKTFDYLYFWGHQPAKTGAITKSCLSQWFQAAFTVEDQFFPTAEHWMMASKARLFDDQETLSQILRAPDPKTAKQLGRKVRNFDDAVWRDNARRLVTEGNIAKFDQNEPLKQFLIATSECVLVEASPHDRIWGIGLKSDDDRAQHPDTWQGQNLLGFALMDVREALKQ</sequence>
<evidence type="ECO:0000313" key="5">
    <source>
        <dbReference type="Proteomes" id="UP000319976"/>
    </source>
</evidence>
<dbReference type="RefSeq" id="WP_145263633.1">
    <property type="nucleotide sequence ID" value="NZ_CP036316.1"/>
</dbReference>
<dbReference type="SUPFAM" id="SSF143990">
    <property type="entry name" value="YbiA-like"/>
    <property type="match status" value="1"/>
</dbReference>
<evidence type="ECO:0000256" key="2">
    <source>
        <dbReference type="ARBA" id="ARBA00000751"/>
    </source>
</evidence>
<dbReference type="InterPro" id="IPR012816">
    <property type="entry name" value="NADAR"/>
</dbReference>
<gene>
    <name evidence="4" type="primary">ybiA</name>
    <name evidence="4" type="ORF">V22_27970</name>
</gene>
<dbReference type="KEGG" id="chya:V22_27970"/>
<dbReference type="CDD" id="cd15457">
    <property type="entry name" value="NADAR"/>
    <property type="match status" value="1"/>
</dbReference>
<dbReference type="Proteomes" id="UP000319976">
    <property type="component" value="Chromosome"/>
</dbReference>
<comment type="catalytic activity">
    <reaction evidence="1">
        <text>5-amino-6-(5-phospho-D-ribosylamino)uracil + H2O = 5,6-diaminouracil + D-ribose 5-phosphate</text>
        <dbReference type="Rhea" id="RHEA:55020"/>
        <dbReference type="ChEBI" id="CHEBI:15377"/>
        <dbReference type="ChEBI" id="CHEBI:46252"/>
        <dbReference type="ChEBI" id="CHEBI:58453"/>
        <dbReference type="ChEBI" id="CHEBI:78346"/>
    </reaction>
</comment>
<dbReference type="NCBIfam" id="TIGR02464">
    <property type="entry name" value="ribofla_fusion"/>
    <property type="match status" value="1"/>
</dbReference>
<proteinExistence type="predicted"/>
<feature type="domain" description="NADAR" evidence="3">
    <location>
        <begin position="21"/>
        <end position="180"/>
    </location>
</feature>
<evidence type="ECO:0000259" key="3">
    <source>
        <dbReference type="Pfam" id="PF08719"/>
    </source>
</evidence>
<dbReference type="InterPro" id="IPR037238">
    <property type="entry name" value="YbiA-like_sf"/>
</dbReference>
<dbReference type="EMBL" id="CP036316">
    <property type="protein sequence ID" value="QDT65542.1"/>
    <property type="molecule type" value="Genomic_DNA"/>
</dbReference>
<keyword evidence="5" id="KW-1185">Reference proteome</keyword>
<evidence type="ECO:0000313" key="4">
    <source>
        <dbReference type="EMBL" id="QDT65542.1"/>
    </source>
</evidence>
<dbReference type="OrthoDB" id="67297at2"/>